<feature type="compositionally biased region" description="Basic and acidic residues" evidence="1">
    <location>
        <begin position="1"/>
        <end position="10"/>
    </location>
</feature>
<name>A0A8H3TXE0_9TREE</name>
<feature type="region of interest" description="Disordered" evidence="1">
    <location>
        <begin position="667"/>
        <end position="760"/>
    </location>
</feature>
<dbReference type="Pfam" id="PF10336">
    <property type="entry name" value="DUF2420"/>
    <property type="match status" value="1"/>
</dbReference>
<dbReference type="EMBL" id="BLZA01000040">
    <property type="protein sequence ID" value="GHJ89341.1"/>
    <property type="molecule type" value="Genomic_DNA"/>
</dbReference>
<accession>A0A8H3TXE0</accession>
<feature type="compositionally biased region" description="Pro residues" evidence="1">
    <location>
        <begin position="152"/>
        <end position="163"/>
    </location>
</feature>
<feature type="compositionally biased region" description="Low complexity" evidence="1">
    <location>
        <begin position="337"/>
        <end position="347"/>
    </location>
</feature>
<sequence length="760" mass="80518">MDASKPKERASQGVEKQTSIQDPSHHPPMDIDNQDELIDYDDGDAPMGVEADAEVIIVEGDAEMIDEENLLEENDTSMMDDAVAMTLASTGAVAAEETEIDMQPAEEENDDDTPMREDVPEEVQEEVTEDVNDINTELGPGVGSAPVSEPASWPPAPTDVPPVPSLLPSALAVPQEAQHEEGKVHEGAISTSRPASVVAEPAAVPADPSLEPTTAQLVAPADGEETRSNAVEPAASVRGSDIGTVNEDYIGAATAATSVNGGDAGKDEEKWPPAPTEVPAVPSMLPSVLAVPDASVDKAGAVAAESGRGEEASVVAEPAGSVRAEDASRDIDGGVDGAVNGDDAGGVSTNGVEKEVSGDVDGQDAREEELAETVQGESETVAGGSIATDINTPQSQKMPIVLVISNVRHQPLFATLPSDVEYESDEPVGPPILAGMAVDLYETALSEIFQGLRDALAHSDDAFSIKRGKELVLEQQELSLRVGEDNKYAGEITLQEIVQLYKDCNGEAPMVLHLHHDSPRFIEWYKMTRAFADNLQHQQREHESPDYDEQEEDDIDAEGNGDVEGGDESAEFNEDETVYVDAEGEDLGVDVDAEDYEFDNDDEDSQHFEDVGEVEEDELALDNSDRAAEGGLEHLNVQTAARGGTEEIVDYEEDLVVTGARVVEDCAGSHDAEDDQFGVDATIRAAEQQASGSHPSAADPTISEAVAKTDDSPSTKRSRDEEESNEAERQVKRKLSDAGAAAVAEVEEPVPVAGDAEETS</sequence>
<feature type="compositionally biased region" description="Basic and acidic residues" evidence="1">
    <location>
        <begin position="323"/>
        <end position="332"/>
    </location>
</feature>
<feature type="compositionally biased region" description="Low complexity" evidence="1">
    <location>
        <begin position="737"/>
        <end position="754"/>
    </location>
</feature>
<dbReference type="Proteomes" id="UP000620104">
    <property type="component" value="Unassembled WGS sequence"/>
</dbReference>
<keyword evidence="3" id="KW-1185">Reference proteome</keyword>
<proteinExistence type="predicted"/>
<dbReference type="InterPro" id="IPR018822">
    <property type="entry name" value="UPF0646"/>
</dbReference>
<protein>
    <submittedName>
        <fullName evidence="2">Uncharacterized protein</fullName>
    </submittedName>
</protein>
<feature type="compositionally biased region" description="Basic and acidic residues" evidence="1">
    <location>
        <begin position="707"/>
        <end position="736"/>
    </location>
</feature>
<evidence type="ECO:0000313" key="3">
    <source>
        <dbReference type="Proteomes" id="UP000620104"/>
    </source>
</evidence>
<organism evidence="2 3">
    <name type="scientific">Naganishia liquefaciens</name>
    <dbReference type="NCBI Taxonomy" id="104408"/>
    <lineage>
        <taxon>Eukaryota</taxon>
        <taxon>Fungi</taxon>
        <taxon>Dikarya</taxon>
        <taxon>Basidiomycota</taxon>
        <taxon>Agaricomycotina</taxon>
        <taxon>Tremellomycetes</taxon>
        <taxon>Filobasidiales</taxon>
        <taxon>Filobasidiaceae</taxon>
        <taxon>Naganishia</taxon>
    </lineage>
</organism>
<evidence type="ECO:0000256" key="1">
    <source>
        <dbReference type="SAM" id="MobiDB-lite"/>
    </source>
</evidence>
<feature type="compositionally biased region" description="Acidic residues" evidence="1">
    <location>
        <begin position="546"/>
        <end position="574"/>
    </location>
</feature>
<reference evidence="2" key="1">
    <citation type="submission" date="2020-07" db="EMBL/GenBank/DDBJ databases">
        <title>Draft Genome Sequence of a Deep-Sea Yeast, Naganishia (Cryptococcus) liquefaciens strain N6.</title>
        <authorList>
            <person name="Han Y.W."/>
            <person name="Kajitani R."/>
            <person name="Morimoto H."/>
            <person name="Parhat M."/>
            <person name="Tsubouchi H."/>
            <person name="Bakenova O."/>
            <person name="Ogata M."/>
            <person name="Argunhan B."/>
            <person name="Aoki R."/>
            <person name="Kajiwara S."/>
            <person name="Itoh T."/>
            <person name="Iwasaki H."/>
        </authorList>
    </citation>
    <scope>NUCLEOTIDE SEQUENCE</scope>
    <source>
        <strain evidence="2">N6</strain>
    </source>
</reference>
<evidence type="ECO:0000313" key="2">
    <source>
        <dbReference type="EMBL" id="GHJ89341.1"/>
    </source>
</evidence>
<feature type="region of interest" description="Disordered" evidence="1">
    <location>
        <begin position="301"/>
        <end position="364"/>
    </location>
</feature>
<dbReference type="OrthoDB" id="2573767at2759"/>
<feature type="region of interest" description="Disordered" evidence="1">
    <location>
        <begin position="1"/>
        <end position="46"/>
    </location>
</feature>
<comment type="caution">
    <text evidence="2">The sequence shown here is derived from an EMBL/GenBank/DDBJ whole genome shotgun (WGS) entry which is preliminary data.</text>
</comment>
<feature type="compositionally biased region" description="Acidic residues" evidence="1">
    <location>
        <begin position="32"/>
        <end position="44"/>
    </location>
</feature>
<feature type="region of interest" description="Disordered" evidence="1">
    <location>
        <begin position="95"/>
        <end position="163"/>
    </location>
</feature>
<feature type="compositionally biased region" description="Acidic residues" evidence="1">
    <location>
        <begin position="96"/>
        <end position="112"/>
    </location>
</feature>
<feature type="region of interest" description="Disordered" evidence="1">
    <location>
        <begin position="536"/>
        <end position="574"/>
    </location>
</feature>
<feature type="compositionally biased region" description="Acidic residues" evidence="1">
    <location>
        <begin position="119"/>
        <end position="132"/>
    </location>
</feature>
<gene>
    <name evidence="2" type="ORF">NliqN6_5743</name>
</gene>
<dbReference type="AlphaFoldDB" id="A0A8H3TXE0"/>